<feature type="signal peptide" evidence="1">
    <location>
        <begin position="1"/>
        <end position="22"/>
    </location>
</feature>
<dbReference type="EMBL" id="LQOT01000012">
    <property type="protein sequence ID" value="ORV51568.1"/>
    <property type="molecule type" value="Genomic_DNA"/>
</dbReference>
<feature type="chain" id="PRO_5039236070" description="PE-PGRS family protein" evidence="1">
    <location>
        <begin position="23"/>
        <end position="275"/>
    </location>
</feature>
<dbReference type="AlphaFoldDB" id="A0A1X1U4H3"/>
<dbReference type="STRING" id="188915.AWC02_00350"/>
<sequence>MRPYAAFGAALVGAGAILTAPAAVPAHPARAVAAEVALTALDWPDVEVLTPDGWVSFDSLAAAQAYAEELTATTLSYGQTAVEWAGWLDPFLSFAGISGVGDWVTDRYGLLEEILSPGWSPLTWTEGFFESISDDPEVLFGPVADFDLGWLYSLLGVSAQDGEQLDGLLELASGYYGGVITWSLLSIYGAGPGAINAIADGIITLDDLFPEAGSDLDVLANLAGESITTWLTETEEALAAQIAIASDVLEAAPAIQWILDLFGQLTDGGGFELPF</sequence>
<keyword evidence="3" id="KW-1185">Reference proteome</keyword>
<protein>
    <recommendedName>
        <fullName evidence="4">PE-PGRS family protein</fullName>
    </recommendedName>
</protein>
<evidence type="ECO:0000313" key="3">
    <source>
        <dbReference type="Proteomes" id="UP000193465"/>
    </source>
</evidence>
<proteinExistence type="predicted"/>
<evidence type="ECO:0000313" key="2">
    <source>
        <dbReference type="EMBL" id="ORV51568.1"/>
    </source>
</evidence>
<evidence type="ECO:0000256" key="1">
    <source>
        <dbReference type="SAM" id="SignalP"/>
    </source>
</evidence>
<comment type="caution">
    <text evidence="2">The sequence shown here is derived from an EMBL/GenBank/DDBJ whole genome shotgun (WGS) entry which is preliminary data.</text>
</comment>
<reference evidence="2 3" key="1">
    <citation type="submission" date="2016-01" db="EMBL/GenBank/DDBJ databases">
        <title>The new phylogeny of the genus Mycobacterium.</title>
        <authorList>
            <person name="Tarcisio F."/>
            <person name="Conor M."/>
            <person name="Antonella G."/>
            <person name="Elisabetta G."/>
            <person name="Giulia F.S."/>
            <person name="Sara T."/>
            <person name="Anna F."/>
            <person name="Clotilde B."/>
            <person name="Roberto B."/>
            <person name="Veronica D.S."/>
            <person name="Fabio R."/>
            <person name="Monica P."/>
            <person name="Olivier J."/>
            <person name="Enrico T."/>
            <person name="Nicola S."/>
        </authorList>
    </citation>
    <scope>NUCLEOTIDE SEQUENCE [LARGE SCALE GENOMIC DNA]</scope>
    <source>
        <strain evidence="2 3">ATCC 27353</strain>
    </source>
</reference>
<organism evidence="2 3">
    <name type="scientific">Mycolicibacter engbaekii</name>
    <dbReference type="NCBI Taxonomy" id="188915"/>
    <lineage>
        <taxon>Bacteria</taxon>
        <taxon>Bacillati</taxon>
        <taxon>Actinomycetota</taxon>
        <taxon>Actinomycetes</taxon>
        <taxon>Mycobacteriales</taxon>
        <taxon>Mycobacteriaceae</taxon>
        <taxon>Mycolicibacter</taxon>
    </lineage>
</organism>
<dbReference type="Proteomes" id="UP000193465">
    <property type="component" value="Unassembled WGS sequence"/>
</dbReference>
<gene>
    <name evidence="2" type="ORF">AWC02_00350</name>
</gene>
<accession>A0A1X1U4H3</accession>
<name>A0A1X1U4H3_9MYCO</name>
<evidence type="ECO:0008006" key="4">
    <source>
        <dbReference type="Google" id="ProtNLM"/>
    </source>
</evidence>
<keyword evidence="1" id="KW-0732">Signal</keyword>